<dbReference type="PANTHER" id="PTHR31465">
    <property type="entry name" value="PROTEIN RTA1-RELATED"/>
    <property type="match status" value="1"/>
</dbReference>
<dbReference type="EMBL" id="WJXW01000011">
    <property type="protein sequence ID" value="KAF9732087.1"/>
    <property type="molecule type" value="Genomic_DNA"/>
</dbReference>
<evidence type="ECO:0000313" key="8">
    <source>
        <dbReference type="Proteomes" id="UP000756921"/>
    </source>
</evidence>
<organism evidence="7 8">
    <name type="scientific">Paraphaeosphaeria minitans</name>
    <dbReference type="NCBI Taxonomy" id="565426"/>
    <lineage>
        <taxon>Eukaryota</taxon>
        <taxon>Fungi</taxon>
        <taxon>Dikarya</taxon>
        <taxon>Ascomycota</taxon>
        <taxon>Pezizomycotina</taxon>
        <taxon>Dothideomycetes</taxon>
        <taxon>Pleosporomycetidae</taxon>
        <taxon>Pleosporales</taxon>
        <taxon>Massarineae</taxon>
        <taxon>Didymosphaeriaceae</taxon>
        <taxon>Paraphaeosphaeria</taxon>
    </lineage>
</organism>
<dbReference type="Pfam" id="PF04479">
    <property type="entry name" value="RTA1"/>
    <property type="match status" value="1"/>
</dbReference>
<dbReference type="OrthoDB" id="3358017at2759"/>
<evidence type="ECO:0000313" key="7">
    <source>
        <dbReference type="EMBL" id="KAF9732087.1"/>
    </source>
</evidence>
<feature type="region of interest" description="Disordered" evidence="5">
    <location>
        <begin position="209"/>
        <end position="284"/>
    </location>
</feature>
<evidence type="ECO:0000256" key="3">
    <source>
        <dbReference type="ARBA" id="ARBA00022989"/>
    </source>
</evidence>
<feature type="transmembrane region" description="Helical" evidence="6">
    <location>
        <begin position="49"/>
        <end position="65"/>
    </location>
</feature>
<name>A0A9P6GAT6_9PLEO</name>
<dbReference type="PANTHER" id="PTHR31465:SF13">
    <property type="entry name" value="RTA1 DOMAIN PROTEIN-RELATED"/>
    <property type="match status" value="1"/>
</dbReference>
<comment type="caution">
    <text evidence="7">The sequence shown here is derived from an EMBL/GenBank/DDBJ whole genome shotgun (WGS) entry which is preliminary data.</text>
</comment>
<feature type="region of interest" description="Disordered" evidence="5">
    <location>
        <begin position="308"/>
        <end position="368"/>
    </location>
</feature>
<evidence type="ECO:0000256" key="5">
    <source>
        <dbReference type="SAM" id="MobiDB-lite"/>
    </source>
</evidence>
<keyword evidence="8" id="KW-1185">Reference proteome</keyword>
<feature type="compositionally biased region" description="Basic and acidic residues" evidence="5">
    <location>
        <begin position="341"/>
        <end position="351"/>
    </location>
</feature>
<dbReference type="AlphaFoldDB" id="A0A9P6GAT6"/>
<feature type="compositionally biased region" description="Basic residues" evidence="5">
    <location>
        <begin position="233"/>
        <end position="242"/>
    </location>
</feature>
<protein>
    <submittedName>
        <fullName evidence="7">RTA1 domain-containing protein</fullName>
    </submittedName>
</protein>
<evidence type="ECO:0000256" key="1">
    <source>
        <dbReference type="ARBA" id="ARBA00004141"/>
    </source>
</evidence>
<feature type="compositionally biased region" description="Acidic residues" evidence="5">
    <location>
        <begin position="210"/>
        <end position="224"/>
    </location>
</feature>
<evidence type="ECO:0000256" key="2">
    <source>
        <dbReference type="ARBA" id="ARBA00022692"/>
    </source>
</evidence>
<proteinExistence type="predicted"/>
<feature type="transmembrane region" description="Helical" evidence="6">
    <location>
        <begin position="161"/>
        <end position="180"/>
    </location>
</feature>
<dbReference type="Proteomes" id="UP000756921">
    <property type="component" value="Unassembled WGS sequence"/>
</dbReference>
<feature type="transmembrane region" description="Helical" evidence="6">
    <location>
        <begin position="77"/>
        <end position="100"/>
    </location>
</feature>
<keyword evidence="3 6" id="KW-1133">Transmembrane helix</keyword>
<comment type="subcellular location">
    <subcellularLocation>
        <location evidence="1">Membrane</location>
        <topology evidence="1">Multi-pass membrane protein</topology>
    </subcellularLocation>
</comment>
<accession>A0A9P6GAT6</accession>
<feature type="compositionally biased region" description="Polar residues" evidence="5">
    <location>
        <begin position="353"/>
        <end position="368"/>
    </location>
</feature>
<evidence type="ECO:0000256" key="4">
    <source>
        <dbReference type="ARBA" id="ARBA00023136"/>
    </source>
</evidence>
<dbReference type="InterPro" id="IPR007568">
    <property type="entry name" value="RTA1"/>
</dbReference>
<gene>
    <name evidence="7" type="ORF">PMIN01_10016</name>
</gene>
<dbReference type="GO" id="GO:0016020">
    <property type="term" value="C:membrane"/>
    <property type="evidence" value="ECO:0007669"/>
    <property type="project" value="UniProtKB-SubCell"/>
</dbReference>
<evidence type="ECO:0000256" key="6">
    <source>
        <dbReference type="SAM" id="Phobius"/>
    </source>
</evidence>
<sequence>MGMGDYSSGSIWYYAPDKAAPIVFIVLFFISGVIHAWQTVRHGSWRTTILLPWAAALMIAGFIIRELGGYHTENLTYLIASTVLIMSGPPVYALINYFILSRILYYIPYLAPMHPGRVATTFVGLEAICEILIGQGAWQMVNSSMTPKQRELGANLVTASLSLQVALFGSFALLAVQFHIRANKAGLPSRDLRIILKSGRNIVVTADELKGDDDDDDDDEDDDYLMMAPTPRRLFHKGKGKASVRPASPPPIIDSAQPTVVDKRKSKAPAHTLPPAKSVPSVAPRRAPFELNENAGMAEQDTFDSVIANSKQDVNRNGEGGARGPTSTSSACASQPPTTKESGRRISEPITRRQANTSGSKALQLDSL</sequence>
<feature type="transmembrane region" description="Helical" evidence="6">
    <location>
        <begin position="20"/>
        <end position="37"/>
    </location>
</feature>
<feature type="compositionally biased region" description="Polar residues" evidence="5">
    <location>
        <begin position="325"/>
        <end position="340"/>
    </location>
</feature>
<reference evidence="7" key="1">
    <citation type="journal article" date="2020" name="Mol. Plant Microbe Interact.">
        <title>Genome Sequence of the Biocontrol Agent Coniothyrium minitans strain Conio (IMI 134523).</title>
        <authorList>
            <person name="Patel D."/>
            <person name="Shittu T.A."/>
            <person name="Baroncelli R."/>
            <person name="Muthumeenakshi S."/>
            <person name="Osborne T.H."/>
            <person name="Janganan T.K."/>
            <person name="Sreenivasaprasad S."/>
        </authorList>
    </citation>
    <scope>NUCLEOTIDE SEQUENCE</scope>
    <source>
        <strain evidence="7">Conio</strain>
    </source>
</reference>
<keyword evidence="4 6" id="KW-0472">Membrane</keyword>
<keyword evidence="2 6" id="KW-0812">Transmembrane</keyword>